<dbReference type="AlphaFoldDB" id="A0AAD9QPQ3"/>
<keyword evidence="7" id="KW-1185">Reference proteome</keyword>
<proteinExistence type="predicted"/>
<dbReference type="PANTHER" id="PTHR10036:SF3">
    <property type="entry name" value="PROTEIN SLEEPLESS-RELATED"/>
    <property type="match status" value="1"/>
</dbReference>
<evidence type="ECO:0000256" key="2">
    <source>
        <dbReference type="ARBA" id="ARBA00023157"/>
    </source>
</evidence>
<dbReference type="SMART" id="SM00134">
    <property type="entry name" value="LU"/>
    <property type="match status" value="1"/>
</dbReference>
<keyword evidence="1 4" id="KW-0732">Signal</keyword>
<keyword evidence="3" id="KW-0472">Membrane</keyword>
<keyword evidence="3" id="KW-1133">Transmembrane helix</keyword>
<keyword evidence="3" id="KW-0812">Transmembrane</keyword>
<dbReference type="InterPro" id="IPR045860">
    <property type="entry name" value="Snake_toxin-like_sf"/>
</dbReference>
<sequence length="126" mass="13642">MKFLHLFAFLLCVSVGHGLKCYGCLSTSSWADCHQQEISCAPGLDTCAKVYFKVEEGGLSITEHWKGCSTTLVCNARNSKLCKKAVYDGECTINCCSGDLCNSAAIQVINVIFLVLCAFLASVMIQ</sequence>
<evidence type="ECO:0000256" key="1">
    <source>
        <dbReference type="ARBA" id="ARBA00022729"/>
    </source>
</evidence>
<gene>
    <name evidence="6" type="ORF">P5673_011194</name>
</gene>
<dbReference type="SUPFAM" id="SSF57302">
    <property type="entry name" value="Snake toxin-like"/>
    <property type="match status" value="1"/>
</dbReference>
<feature type="domain" description="UPAR/Ly6" evidence="5">
    <location>
        <begin position="19"/>
        <end position="116"/>
    </location>
</feature>
<dbReference type="Gene3D" id="2.10.60.10">
    <property type="entry name" value="CD59"/>
    <property type="match status" value="1"/>
</dbReference>
<feature type="chain" id="PRO_5042031678" description="UPAR/Ly6 domain-containing protein" evidence="4">
    <location>
        <begin position="19"/>
        <end position="126"/>
    </location>
</feature>
<evidence type="ECO:0000313" key="7">
    <source>
        <dbReference type="Proteomes" id="UP001249851"/>
    </source>
</evidence>
<dbReference type="EMBL" id="JARQWQ010000020">
    <property type="protein sequence ID" value="KAK2565244.1"/>
    <property type="molecule type" value="Genomic_DNA"/>
</dbReference>
<comment type="caution">
    <text evidence="6">The sequence shown here is derived from an EMBL/GenBank/DDBJ whole genome shotgun (WGS) entry which is preliminary data.</text>
</comment>
<dbReference type="PANTHER" id="PTHR10036">
    <property type="entry name" value="CD59 GLYCOPROTEIN"/>
    <property type="match status" value="1"/>
</dbReference>
<organism evidence="6 7">
    <name type="scientific">Acropora cervicornis</name>
    <name type="common">Staghorn coral</name>
    <dbReference type="NCBI Taxonomy" id="6130"/>
    <lineage>
        <taxon>Eukaryota</taxon>
        <taxon>Metazoa</taxon>
        <taxon>Cnidaria</taxon>
        <taxon>Anthozoa</taxon>
        <taxon>Hexacorallia</taxon>
        <taxon>Scleractinia</taxon>
        <taxon>Astrocoeniina</taxon>
        <taxon>Acroporidae</taxon>
        <taxon>Acropora</taxon>
    </lineage>
</organism>
<keyword evidence="2" id="KW-1015">Disulfide bond</keyword>
<feature type="transmembrane region" description="Helical" evidence="3">
    <location>
        <begin position="104"/>
        <end position="125"/>
    </location>
</feature>
<reference evidence="6" key="1">
    <citation type="journal article" date="2023" name="G3 (Bethesda)">
        <title>Whole genome assembly and annotation of the endangered Caribbean coral Acropora cervicornis.</title>
        <authorList>
            <person name="Selwyn J.D."/>
            <person name="Vollmer S.V."/>
        </authorList>
    </citation>
    <scope>NUCLEOTIDE SEQUENCE</scope>
    <source>
        <strain evidence="6">K2</strain>
    </source>
</reference>
<dbReference type="Proteomes" id="UP001249851">
    <property type="component" value="Unassembled WGS sequence"/>
</dbReference>
<name>A0AAD9QPQ3_ACRCE</name>
<accession>A0AAD9QPQ3</accession>
<dbReference type="Pfam" id="PF00021">
    <property type="entry name" value="UPAR_LY6"/>
    <property type="match status" value="1"/>
</dbReference>
<feature type="signal peptide" evidence="4">
    <location>
        <begin position="1"/>
        <end position="18"/>
    </location>
</feature>
<dbReference type="InterPro" id="IPR016054">
    <property type="entry name" value="LY6_UPA_recep-like"/>
</dbReference>
<evidence type="ECO:0000259" key="5">
    <source>
        <dbReference type="SMART" id="SM00134"/>
    </source>
</evidence>
<protein>
    <recommendedName>
        <fullName evidence="5">UPAR/Ly6 domain-containing protein</fullName>
    </recommendedName>
</protein>
<evidence type="ECO:0000313" key="6">
    <source>
        <dbReference type="EMBL" id="KAK2565244.1"/>
    </source>
</evidence>
<evidence type="ECO:0000256" key="4">
    <source>
        <dbReference type="SAM" id="SignalP"/>
    </source>
</evidence>
<reference evidence="6" key="2">
    <citation type="journal article" date="2023" name="Science">
        <title>Genomic signatures of disease resistance in endangered staghorn corals.</title>
        <authorList>
            <person name="Vollmer S.V."/>
            <person name="Selwyn J.D."/>
            <person name="Despard B.A."/>
            <person name="Roesel C.L."/>
        </authorList>
    </citation>
    <scope>NUCLEOTIDE SEQUENCE</scope>
    <source>
        <strain evidence="6">K2</strain>
    </source>
</reference>
<evidence type="ECO:0000256" key="3">
    <source>
        <dbReference type="SAM" id="Phobius"/>
    </source>
</evidence>